<organism evidence="3 6">
    <name type="scientific">Arthrobacter zhangbolii</name>
    <dbReference type="NCBI Taxonomy" id="2886936"/>
    <lineage>
        <taxon>Bacteria</taxon>
        <taxon>Bacillati</taxon>
        <taxon>Actinomycetota</taxon>
        <taxon>Actinomycetes</taxon>
        <taxon>Micrococcales</taxon>
        <taxon>Micrococcaceae</taxon>
        <taxon>Arthrobacter</taxon>
    </lineage>
</organism>
<feature type="transmembrane region" description="Helical" evidence="2">
    <location>
        <begin position="188"/>
        <end position="206"/>
    </location>
</feature>
<proteinExistence type="predicted"/>
<dbReference type="EMBL" id="JAJFZT010000004">
    <property type="protein sequence ID" value="MCC3272524.1"/>
    <property type="molecule type" value="Genomic_DNA"/>
</dbReference>
<sequence>MSTPENNPDPGNNPQGPPDPRPGPAGGADGAGNTIGNRPEPQYGQYASGPYGYQAAQPSGYVSPSFPAKPAKGPAPREVLIGSWLILAAGALSFINNVITSFDLPSLLTPEEQQTITDGGMDGQSVNSFLVSFGIVVAVIGLGFYILIGLMVRRGKNWARILGTVFAAFSLISIVTTAGTYFSSPLGFLALLSSLLGIAGIVLLYLPASRPYFRSAPPYPY</sequence>
<evidence type="ECO:0000313" key="5">
    <source>
        <dbReference type="Proteomes" id="UP000829758"/>
    </source>
</evidence>
<evidence type="ECO:0000313" key="4">
    <source>
        <dbReference type="EMBL" id="UON91622.1"/>
    </source>
</evidence>
<evidence type="ECO:0000256" key="2">
    <source>
        <dbReference type="SAM" id="Phobius"/>
    </source>
</evidence>
<dbReference type="RefSeq" id="WP_227902470.1">
    <property type="nucleotide sequence ID" value="NZ_CP094984.1"/>
</dbReference>
<feature type="transmembrane region" description="Helical" evidence="2">
    <location>
        <begin position="162"/>
        <end position="182"/>
    </location>
</feature>
<feature type="compositionally biased region" description="Low complexity" evidence="1">
    <location>
        <begin position="1"/>
        <end position="14"/>
    </location>
</feature>
<gene>
    <name evidence="3" type="ORF">LJ755_07245</name>
    <name evidence="4" type="ORF">MUK71_13675</name>
</gene>
<dbReference type="EMBL" id="CP094984">
    <property type="protein sequence ID" value="UON91622.1"/>
    <property type="molecule type" value="Genomic_DNA"/>
</dbReference>
<dbReference type="AlphaFoldDB" id="A0A9X1M8X1"/>
<evidence type="ECO:0000313" key="6">
    <source>
        <dbReference type="Proteomes" id="UP001155145"/>
    </source>
</evidence>
<keyword evidence="2" id="KW-1133">Transmembrane helix</keyword>
<dbReference type="Proteomes" id="UP000829758">
    <property type="component" value="Chromosome"/>
</dbReference>
<feature type="transmembrane region" description="Helical" evidence="2">
    <location>
        <begin position="129"/>
        <end position="150"/>
    </location>
</feature>
<protein>
    <submittedName>
        <fullName evidence="3">Uncharacterized protein</fullName>
    </submittedName>
</protein>
<keyword evidence="2" id="KW-0472">Membrane</keyword>
<name>A0A9X1M8X1_9MICC</name>
<keyword evidence="5" id="KW-1185">Reference proteome</keyword>
<dbReference type="Proteomes" id="UP001155145">
    <property type="component" value="Unassembled WGS sequence"/>
</dbReference>
<keyword evidence="2" id="KW-0812">Transmembrane</keyword>
<evidence type="ECO:0000313" key="3">
    <source>
        <dbReference type="EMBL" id="MCC3272524.1"/>
    </source>
</evidence>
<feature type="region of interest" description="Disordered" evidence="1">
    <location>
        <begin position="1"/>
        <end position="49"/>
    </location>
</feature>
<accession>A0A9X1M8X1</accession>
<feature type="transmembrane region" description="Helical" evidence="2">
    <location>
        <begin position="79"/>
        <end position="99"/>
    </location>
</feature>
<evidence type="ECO:0000256" key="1">
    <source>
        <dbReference type="SAM" id="MobiDB-lite"/>
    </source>
</evidence>
<reference evidence="3" key="1">
    <citation type="submission" date="2021-10" db="EMBL/GenBank/DDBJ databases">
        <title>Novel species in genus Arthrobacter.</title>
        <authorList>
            <person name="Liu Y."/>
        </authorList>
    </citation>
    <scope>NUCLEOTIDE SEQUENCE</scope>
    <source>
        <strain evidence="3">Zg-Y462</strain>
        <strain evidence="5">zg-Y462</strain>
    </source>
</reference>